<gene>
    <name evidence="2" type="ORF">FB465_6636</name>
</gene>
<organism evidence="2 3">
    <name type="scientific">Kitasatospora atroaurantiaca</name>
    <dbReference type="NCBI Taxonomy" id="285545"/>
    <lineage>
        <taxon>Bacteria</taxon>
        <taxon>Bacillati</taxon>
        <taxon>Actinomycetota</taxon>
        <taxon>Actinomycetes</taxon>
        <taxon>Kitasatosporales</taxon>
        <taxon>Streptomycetaceae</taxon>
        <taxon>Kitasatospora</taxon>
    </lineage>
</organism>
<name>A0A561F0R0_9ACTN</name>
<dbReference type="EMBL" id="VIVR01000001">
    <property type="protein sequence ID" value="TWE21453.1"/>
    <property type="molecule type" value="Genomic_DNA"/>
</dbReference>
<evidence type="ECO:0000259" key="1">
    <source>
        <dbReference type="Pfam" id="PF01872"/>
    </source>
</evidence>
<feature type="domain" description="Bacterial bifunctional deaminase-reductase C-terminal" evidence="1">
    <location>
        <begin position="2"/>
        <end position="178"/>
    </location>
</feature>
<dbReference type="SUPFAM" id="SSF53597">
    <property type="entry name" value="Dihydrofolate reductase-like"/>
    <property type="match status" value="1"/>
</dbReference>
<comment type="caution">
    <text evidence="2">The sequence shown here is derived from an EMBL/GenBank/DDBJ whole genome shotgun (WGS) entry which is preliminary data.</text>
</comment>
<dbReference type="InterPro" id="IPR050765">
    <property type="entry name" value="Riboflavin_Biosynth_HTPR"/>
</dbReference>
<dbReference type="GO" id="GO:0009231">
    <property type="term" value="P:riboflavin biosynthetic process"/>
    <property type="evidence" value="ECO:0007669"/>
    <property type="project" value="InterPro"/>
</dbReference>
<proteinExistence type="predicted"/>
<dbReference type="PANTHER" id="PTHR38011">
    <property type="entry name" value="DIHYDROFOLATE REDUCTASE FAMILY PROTEIN (AFU_ORTHOLOGUE AFUA_8G06820)"/>
    <property type="match status" value="1"/>
</dbReference>
<dbReference type="InterPro" id="IPR024072">
    <property type="entry name" value="DHFR-like_dom_sf"/>
</dbReference>
<keyword evidence="3" id="KW-1185">Reference proteome</keyword>
<protein>
    <submittedName>
        <fullName evidence="2">Dihydrofolate reductase</fullName>
    </submittedName>
</protein>
<evidence type="ECO:0000313" key="2">
    <source>
        <dbReference type="EMBL" id="TWE21453.1"/>
    </source>
</evidence>
<dbReference type="OrthoDB" id="7949219at2"/>
<dbReference type="InterPro" id="IPR002734">
    <property type="entry name" value="RibDG_C"/>
</dbReference>
<reference evidence="2 3" key="1">
    <citation type="submission" date="2019-06" db="EMBL/GenBank/DDBJ databases">
        <title>Sequencing the genomes of 1000 actinobacteria strains.</title>
        <authorList>
            <person name="Klenk H.-P."/>
        </authorList>
    </citation>
    <scope>NUCLEOTIDE SEQUENCE [LARGE SCALE GENOMIC DNA]</scope>
    <source>
        <strain evidence="2 3">DSM 41649</strain>
    </source>
</reference>
<evidence type="ECO:0000313" key="3">
    <source>
        <dbReference type="Proteomes" id="UP000318416"/>
    </source>
</evidence>
<dbReference type="PANTHER" id="PTHR38011:SF11">
    <property type="entry name" value="2,5-DIAMINO-6-RIBOSYLAMINO-4(3H)-PYRIMIDINONE 5'-PHOSPHATE REDUCTASE"/>
    <property type="match status" value="1"/>
</dbReference>
<dbReference type="Gene3D" id="3.40.430.10">
    <property type="entry name" value="Dihydrofolate Reductase, subunit A"/>
    <property type="match status" value="1"/>
</dbReference>
<dbReference type="RefSeq" id="WP_145796418.1">
    <property type="nucleotide sequence ID" value="NZ_BAAABR010000025.1"/>
</dbReference>
<dbReference type="Pfam" id="PF01872">
    <property type="entry name" value="RibD_C"/>
    <property type="match status" value="1"/>
</dbReference>
<dbReference type="GO" id="GO:0008703">
    <property type="term" value="F:5-amino-6-(5-phosphoribosylamino)uracil reductase activity"/>
    <property type="evidence" value="ECO:0007669"/>
    <property type="project" value="InterPro"/>
</dbReference>
<sequence length="186" mass="20227">MRKILLFMVASADGFYEGPHQEFDWPVVDDEFNDFALEQLDSVDTLLFGRVTYEGMAAYWPTAEAQQNDPKVAGVMNSIPKVVVSRTLERAEWANTRVIGGNLAEEIAALKAQPGKDIAVFGSSALSVSLLELGLLDEVRIMVNPVVLGGGKSLFRTTGGRIHLELLGTRAFGSGNVLLSYRPAAR</sequence>
<dbReference type="Proteomes" id="UP000318416">
    <property type="component" value="Unassembled WGS sequence"/>
</dbReference>
<dbReference type="AlphaFoldDB" id="A0A561F0R0"/>
<accession>A0A561F0R0</accession>